<proteinExistence type="predicted"/>
<sequence length="244" mass="27803">MQLIDAHTHTEEQSYVRLLKREKIYATINCGTPAEFTRNQSWVGNSRRLRLSAGIHPWQVDQVTWTDMAPILAQVPVIGEIGLDNVWTRTDPQLQQQIFTKQLAYAEQAHKPVIIHTKGMEQETLRILKTYFNTYLLHWYSSTEYIEDYLALGCYFSIGPSFATEESVHYLLNAVPLDKVLLESDGMDSIAWALNQELPLSAYPRIMDSGIQALSQAHHVAPDQVAAQLVENLQRFWAGDSENS</sequence>
<evidence type="ECO:0000313" key="2">
    <source>
        <dbReference type="EMBL" id="QEA52785.1"/>
    </source>
</evidence>
<dbReference type="InterPro" id="IPR001130">
    <property type="entry name" value="TatD-like"/>
</dbReference>
<keyword evidence="1" id="KW-0479">Metal-binding</keyword>
<gene>
    <name evidence="2" type="ORF">FGL77_05345</name>
</gene>
<dbReference type="Pfam" id="PF01026">
    <property type="entry name" value="TatD_DNase"/>
    <property type="match status" value="1"/>
</dbReference>
<dbReference type="Proteomes" id="UP000321772">
    <property type="component" value="Chromosome"/>
</dbReference>
<feature type="binding site" evidence="1">
    <location>
        <position position="116"/>
    </location>
    <ligand>
        <name>a divalent metal cation</name>
        <dbReference type="ChEBI" id="CHEBI:60240"/>
        <label>2</label>
    </ligand>
</feature>
<dbReference type="PANTHER" id="PTHR46124">
    <property type="entry name" value="D-AMINOACYL-TRNA DEACYLASE"/>
    <property type="match status" value="1"/>
</dbReference>
<protein>
    <submittedName>
        <fullName evidence="2">DNAase</fullName>
    </submittedName>
</protein>
<dbReference type="GO" id="GO:0016788">
    <property type="term" value="F:hydrolase activity, acting on ester bonds"/>
    <property type="evidence" value="ECO:0007669"/>
    <property type="project" value="InterPro"/>
</dbReference>
<dbReference type="AlphaFoldDB" id="A0A5B8TG19"/>
<dbReference type="PIRSF" id="PIRSF005902">
    <property type="entry name" value="DNase_TatD"/>
    <property type="match status" value="1"/>
</dbReference>
<dbReference type="RefSeq" id="WP_146988783.1">
    <property type="nucleotide sequence ID" value="NZ_CP042392.1"/>
</dbReference>
<feature type="binding site" evidence="1">
    <location>
        <position position="7"/>
    </location>
    <ligand>
        <name>a divalent metal cation</name>
        <dbReference type="ChEBI" id="CHEBI:60240"/>
        <label>1</label>
    </ligand>
</feature>
<evidence type="ECO:0000313" key="3">
    <source>
        <dbReference type="Proteomes" id="UP000321772"/>
    </source>
</evidence>
<organism evidence="2 3">
    <name type="scientific">Loigolactobacillus coryniformis</name>
    <dbReference type="NCBI Taxonomy" id="1610"/>
    <lineage>
        <taxon>Bacteria</taxon>
        <taxon>Bacillati</taxon>
        <taxon>Bacillota</taxon>
        <taxon>Bacilli</taxon>
        <taxon>Lactobacillales</taxon>
        <taxon>Lactobacillaceae</taxon>
        <taxon>Loigolactobacillus</taxon>
    </lineage>
</organism>
<evidence type="ECO:0000256" key="1">
    <source>
        <dbReference type="PIRSR" id="PIRSR005902-1"/>
    </source>
</evidence>
<reference evidence="2 3" key="1">
    <citation type="submission" date="2019-06" db="EMBL/GenBank/DDBJ databases">
        <title>Genome analyses of bacteria isolated from kimchi.</title>
        <authorList>
            <person name="Lee S."/>
            <person name="Ahn S."/>
            <person name="Roh S."/>
        </authorList>
    </citation>
    <scope>NUCLEOTIDE SEQUENCE [LARGE SCALE GENOMIC DNA]</scope>
    <source>
        <strain evidence="2 3">CBA3616</strain>
    </source>
</reference>
<feature type="binding site" evidence="1">
    <location>
        <position position="185"/>
    </location>
    <ligand>
        <name>a divalent metal cation</name>
        <dbReference type="ChEBI" id="CHEBI:60240"/>
        <label>1</label>
    </ligand>
</feature>
<dbReference type="InterPro" id="IPR032466">
    <property type="entry name" value="Metal_Hydrolase"/>
</dbReference>
<dbReference type="SUPFAM" id="SSF51556">
    <property type="entry name" value="Metallo-dependent hydrolases"/>
    <property type="match status" value="1"/>
</dbReference>
<feature type="binding site" evidence="1">
    <location>
        <position position="80"/>
    </location>
    <ligand>
        <name>a divalent metal cation</name>
        <dbReference type="ChEBI" id="CHEBI:60240"/>
        <label>1</label>
    </ligand>
</feature>
<accession>A0A5B8TG19</accession>
<feature type="binding site" evidence="1">
    <location>
        <position position="138"/>
    </location>
    <ligand>
        <name>a divalent metal cation</name>
        <dbReference type="ChEBI" id="CHEBI:60240"/>
        <label>2</label>
    </ligand>
</feature>
<dbReference type="EMBL" id="CP042392">
    <property type="protein sequence ID" value="QEA52785.1"/>
    <property type="molecule type" value="Genomic_DNA"/>
</dbReference>
<dbReference type="PANTHER" id="PTHR46124:SF2">
    <property type="entry name" value="D-AMINOACYL-TRNA DEACYLASE"/>
    <property type="match status" value="1"/>
</dbReference>
<dbReference type="Gene3D" id="3.20.20.140">
    <property type="entry name" value="Metal-dependent hydrolases"/>
    <property type="match status" value="1"/>
</dbReference>
<feature type="binding site" evidence="1">
    <location>
        <position position="9"/>
    </location>
    <ligand>
        <name>a divalent metal cation</name>
        <dbReference type="ChEBI" id="CHEBI:60240"/>
        <label>1</label>
    </ligand>
</feature>
<name>A0A5B8TG19_9LACO</name>
<dbReference type="GO" id="GO:0046872">
    <property type="term" value="F:metal ion binding"/>
    <property type="evidence" value="ECO:0007669"/>
    <property type="project" value="UniProtKB-KW"/>
</dbReference>